<keyword evidence="1" id="KW-0805">Transcription regulation</keyword>
<evidence type="ECO:0000259" key="4">
    <source>
        <dbReference type="PROSITE" id="PS01124"/>
    </source>
</evidence>
<organism evidence="5 6">
    <name type="scientific">Yoonia tamlensis</name>
    <dbReference type="NCBI Taxonomy" id="390270"/>
    <lineage>
        <taxon>Bacteria</taxon>
        <taxon>Pseudomonadati</taxon>
        <taxon>Pseudomonadota</taxon>
        <taxon>Alphaproteobacteria</taxon>
        <taxon>Rhodobacterales</taxon>
        <taxon>Paracoccaceae</taxon>
        <taxon>Yoonia</taxon>
    </lineage>
</organism>
<dbReference type="InterPro" id="IPR009057">
    <property type="entry name" value="Homeodomain-like_sf"/>
</dbReference>
<dbReference type="PROSITE" id="PS01124">
    <property type="entry name" value="HTH_ARAC_FAMILY_2"/>
    <property type="match status" value="1"/>
</dbReference>
<dbReference type="RefSeq" id="WP_090201806.1">
    <property type="nucleotide sequence ID" value="NZ_FOYP01000003.1"/>
</dbReference>
<evidence type="ECO:0000313" key="6">
    <source>
        <dbReference type="Proteomes" id="UP000199478"/>
    </source>
</evidence>
<dbReference type="PANTHER" id="PTHR47894:SF1">
    <property type="entry name" value="HTH-TYPE TRANSCRIPTIONAL REGULATOR VQSM"/>
    <property type="match status" value="1"/>
</dbReference>
<accession>A0A1I6I296</accession>
<evidence type="ECO:0000256" key="1">
    <source>
        <dbReference type="ARBA" id="ARBA00023015"/>
    </source>
</evidence>
<keyword evidence="6" id="KW-1185">Reference proteome</keyword>
<dbReference type="InterPro" id="IPR032687">
    <property type="entry name" value="AraC-type_N"/>
</dbReference>
<feature type="domain" description="HTH araC/xylS-type" evidence="4">
    <location>
        <begin position="246"/>
        <end position="326"/>
    </location>
</feature>
<dbReference type="PANTHER" id="PTHR47894">
    <property type="entry name" value="HTH-TYPE TRANSCRIPTIONAL REGULATOR GADX"/>
    <property type="match status" value="1"/>
</dbReference>
<gene>
    <name evidence="5" type="ORF">SAMN04488005_3238</name>
</gene>
<dbReference type="GO" id="GO:0003700">
    <property type="term" value="F:DNA-binding transcription factor activity"/>
    <property type="evidence" value="ECO:0007669"/>
    <property type="project" value="InterPro"/>
</dbReference>
<dbReference type="SUPFAM" id="SSF46689">
    <property type="entry name" value="Homeodomain-like"/>
    <property type="match status" value="1"/>
</dbReference>
<dbReference type="GO" id="GO:0000976">
    <property type="term" value="F:transcription cis-regulatory region binding"/>
    <property type="evidence" value="ECO:0007669"/>
    <property type="project" value="TreeGrafter"/>
</dbReference>
<dbReference type="OrthoDB" id="9805730at2"/>
<evidence type="ECO:0000313" key="5">
    <source>
        <dbReference type="EMBL" id="SFR60833.1"/>
    </source>
</evidence>
<dbReference type="Pfam" id="PF12625">
    <property type="entry name" value="Arabinose_bd"/>
    <property type="match status" value="1"/>
</dbReference>
<sequence length="327" mass="36677">MRRRPVAPIFVKEALACAKAGGADPAMILHAAGVSIDRLDHLDTEEFGRVWLQMSYAMHDEFFGLGARPMRPGSTVLLGHAIKGAATLDVAIKRSLRFLRIVLDEPYGTVAIEGRHCVVTLHAAAPSSDAFKYRAFFLILHGFNCWAARERIPIKAVEFPCNEPLAQNDYSDFFGVPVTFDAPAARLMFDKKYMSRKTDRSEKDLKAFLRSLPEAFLRGYRETDGLKHEIIKKCLSGPAQDWPGADEVAAMLGMSRSSLHRMLKDAGHSLTQLKDEQRRNRATALLSRTDKSISQISEAVGYAEEAAFYRAFHRWYGTTPNRMRETP</sequence>
<name>A0A1I6I296_9RHOB</name>
<proteinExistence type="predicted"/>
<dbReference type="Gene3D" id="1.10.10.60">
    <property type="entry name" value="Homeodomain-like"/>
    <property type="match status" value="1"/>
</dbReference>
<keyword evidence="2 5" id="KW-0238">DNA-binding</keyword>
<dbReference type="GO" id="GO:0005829">
    <property type="term" value="C:cytosol"/>
    <property type="evidence" value="ECO:0007669"/>
    <property type="project" value="TreeGrafter"/>
</dbReference>
<protein>
    <submittedName>
        <fullName evidence="5">AraC-type DNA-binding protein</fullName>
    </submittedName>
</protein>
<dbReference type="InterPro" id="IPR018060">
    <property type="entry name" value="HTH_AraC"/>
</dbReference>
<reference evidence="6" key="1">
    <citation type="submission" date="2016-10" db="EMBL/GenBank/DDBJ databases">
        <authorList>
            <person name="Varghese N."/>
            <person name="Submissions S."/>
        </authorList>
    </citation>
    <scope>NUCLEOTIDE SEQUENCE [LARGE SCALE GENOMIC DNA]</scope>
    <source>
        <strain evidence="6">DSM 26879</strain>
    </source>
</reference>
<evidence type="ECO:0000256" key="3">
    <source>
        <dbReference type="ARBA" id="ARBA00023163"/>
    </source>
</evidence>
<evidence type="ECO:0000256" key="2">
    <source>
        <dbReference type="ARBA" id="ARBA00023125"/>
    </source>
</evidence>
<dbReference type="STRING" id="390270.SAMN04488005_3238"/>
<dbReference type="SMART" id="SM00342">
    <property type="entry name" value="HTH_ARAC"/>
    <property type="match status" value="1"/>
</dbReference>
<dbReference type="AlphaFoldDB" id="A0A1I6I296"/>
<keyword evidence="3" id="KW-0804">Transcription</keyword>
<dbReference type="EMBL" id="FOYP01000003">
    <property type="protein sequence ID" value="SFR60833.1"/>
    <property type="molecule type" value="Genomic_DNA"/>
</dbReference>
<dbReference type="Pfam" id="PF12833">
    <property type="entry name" value="HTH_18"/>
    <property type="match status" value="1"/>
</dbReference>
<dbReference type="Proteomes" id="UP000199478">
    <property type="component" value="Unassembled WGS sequence"/>
</dbReference>